<feature type="transmembrane region" description="Helical" evidence="6">
    <location>
        <begin position="38"/>
        <end position="57"/>
    </location>
</feature>
<evidence type="ECO:0000313" key="8">
    <source>
        <dbReference type="EMBL" id="GGM29975.1"/>
    </source>
</evidence>
<protein>
    <recommendedName>
        <fullName evidence="7">Cardiolipin synthase N-terminal domain-containing protein</fullName>
    </recommendedName>
</protein>
<evidence type="ECO:0000256" key="5">
    <source>
        <dbReference type="ARBA" id="ARBA00023136"/>
    </source>
</evidence>
<sequence>MDLIQLLAPIIILELILAIVGVIAWFKTENTNGPRWLWLLIIIFITILGPILFFIIGRRQ</sequence>
<keyword evidence="2" id="KW-1003">Cell membrane</keyword>
<accession>A0A917TNV0</accession>
<comment type="caution">
    <text evidence="8">The sequence shown here is derived from an EMBL/GenBank/DDBJ whole genome shotgun (WGS) entry which is preliminary data.</text>
</comment>
<comment type="subcellular location">
    <subcellularLocation>
        <location evidence="1">Cell membrane</location>
        <topology evidence="1">Multi-pass membrane protein</topology>
    </subcellularLocation>
</comment>
<evidence type="ECO:0000256" key="3">
    <source>
        <dbReference type="ARBA" id="ARBA00022692"/>
    </source>
</evidence>
<evidence type="ECO:0000256" key="4">
    <source>
        <dbReference type="ARBA" id="ARBA00022989"/>
    </source>
</evidence>
<gene>
    <name evidence="8" type="ORF">GCM10011351_15120</name>
</gene>
<dbReference type="Pfam" id="PF13396">
    <property type="entry name" value="PLDc_N"/>
    <property type="match status" value="1"/>
</dbReference>
<feature type="domain" description="Cardiolipin synthase N-terminal" evidence="7">
    <location>
        <begin position="16"/>
        <end position="58"/>
    </location>
</feature>
<feature type="transmembrane region" description="Helical" evidence="6">
    <location>
        <begin position="7"/>
        <end position="26"/>
    </location>
</feature>
<evidence type="ECO:0000256" key="6">
    <source>
        <dbReference type="SAM" id="Phobius"/>
    </source>
</evidence>
<evidence type="ECO:0000313" key="9">
    <source>
        <dbReference type="Proteomes" id="UP000618460"/>
    </source>
</evidence>
<dbReference type="InterPro" id="IPR027379">
    <property type="entry name" value="CLS_N"/>
</dbReference>
<evidence type="ECO:0000256" key="2">
    <source>
        <dbReference type="ARBA" id="ARBA00022475"/>
    </source>
</evidence>
<proteinExistence type="predicted"/>
<keyword evidence="3 6" id="KW-0812">Transmembrane</keyword>
<reference evidence="8" key="1">
    <citation type="journal article" date="2014" name="Int. J. Syst. Evol. Microbiol.">
        <title>Complete genome sequence of Corynebacterium casei LMG S-19264T (=DSM 44701T), isolated from a smear-ripened cheese.</title>
        <authorList>
            <consortium name="US DOE Joint Genome Institute (JGI-PGF)"/>
            <person name="Walter F."/>
            <person name="Albersmeier A."/>
            <person name="Kalinowski J."/>
            <person name="Ruckert C."/>
        </authorList>
    </citation>
    <scope>NUCLEOTIDE SEQUENCE</scope>
    <source>
        <strain evidence="8">CGMCC 1.6333</strain>
    </source>
</reference>
<dbReference type="Proteomes" id="UP000618460">
    <property type="component" value="Unassembled WGS sequence"/>
</dbReference>
<evidence type="ECO:0000259" key="7">
    <source>
        <dbReference type="Pfam" id="PF13396"/>
    </source>
</evidence>
<dbReference type="GO" id="GO:0005886">
    <property type="term" value="C:plasma membrane"/>
    <property type="evidence" value="ECO:0007669"/>
    <property type="project" value="UniProtKB-SubCell"/>
</dbReference>
<dbReference type="EMBL" id="BMLG01000006">
    <property type="protein sequence ID" value="GGM29975.1"/>
    <property type="molecule type" value="Genomic_DNA"/>
</dbReference>
<organism evidence="8 9">
    <name type="scientific">Paraliobacillus quinghaiensis</name>
    <dbReference type="NCBI Taxonomy" id="470815"/>
    <lineage>
        <taxon>Bacteria</taxon>
        <taxon>Bacillati</taxon>
        <taxon>Bacillota</taxon>
        <taxon>Bacilli</taxon>
        <taxon>Bacillales</taxon>
        <taxon>Bacillaceae</taxon>
        <taxon>Paraliobacillus</taxon>
    </lineage>
</organism>
<dbReference type="AlphaFoldDB" id="A0A917TNV0"/>
<keyword evidence="4 6" id="KW-1133">Transmembrane helix</keyword>
<dbReference type="RefSeq" id="WP_117154214.1">
    <property type="nucleotide sequence ID" value="NZ_BMLG01000006.1"/>
</dbReference>
<name>A0A917TNV0_9BACI</name>
<reference evidence="8" key="2">
    <citation type="submission" date="2020-09" db="EMBL/GenBank/DDBJ databases">
        <authorList>
            <person name="Sun Q."/>
            <person name="Zhou Y."/>
        </authorList>
    </citation>
    <scope>NUCLEOTIDE SEQUENCE</scope>
    <source>
        <strain evidence="8">CGMCC 1.6333</strain>
    </source>
</reference>
<evidence type="ECO:0000256" key="1">
    <source>
        <dbReference type="ARBA" id="ARBA00004651"/>
    </source>
</evidence>
<keyword evidence="5 6" id="KW-0472">Membrane</keyword>
<keyword evidence="9" id="KW-1185">Reference proteome</keyword>